<gene>
    <name evidence="1" type="ORF">DOZ80_30650</name>
</gene>
<organism evidence="1 2">
    <name type="scientific">Pseudomonas fluorescens</name>
    <dbReference type="NCBI Taxonomy" id="294"/>
    <lineage>
        <taxon>Bacteria</taxon>
        <taxon>Pseudomonadati</taxon>
        <taxon>Pseudomonadota</taxon>
        <taxon>Gammaproteobacteria</taxon>
        <taxon>Pseudomonadales</taxon>
        <taxon>Pseudomonadaceae</taxon>
        <taxon>Pseudomonas</taxon>
    </lineage>
</organism>
<proteinExistence type="predicted"/>
<accession>A0A327MK11</accession>
<evidence type="ECO:0000313" key="2">
    <source>
        <dbReference type="Proteomes" id="UP000249493"/>
    </source>
</evidence>
<protein>
    <submittedName>
        <fullName evidence="1">Uncharacterized protein</fullName>
    </submittedName>
</protein>
<comment type="caution">
    <text evidence="1">The sequence shown here is derived from an EMBL/GenBank/DDBJ whole genome shotgun (WGS) entry which is preliminary data.</text>
</comment>
<dbReference type="AlphaFoldDB" id="A0A327MK11"/>
<sequence length="76" mass="8776">MLEECFQHEFNKSVSGPKYALSKNFNPTHWSIAPRPTGWFNERFFNRIDQESGLRIYLGSPSQIKEPVMALTTGIE</sequence>
<reference evidence="1 2" key="1">
    <citation type="submission" date="2018-06" db="EMBL/GenBank/DDBJ databases">
        <authorList>
            <person name="Zhirakovskaya E."/>
        </authorList>
    </citation>
    <scope>NUCLEOTIDE SEQUENCE [LARGE SCALE GENOMIC DNA]</scope>
    <source>
        <strain evidence="1 2">LY3</strain>
    </source>
</reference>
<evidence type="ECO:0000313" key="1">
    <source>
        <dbReference type="EMBL" id="RAI62513.1"/>
    </source>
</evidence>
<name>A0A327MK11_PSEFL</name>
<dbReference type="EMBL" id="QLIN01000024">
    <property type="protein sequence ID" value="RAI62513.1"/>
    <property type="molecule type" value="Genomic_DNA"/>
</dbReference>
<dbReference type="Proteomes" id="UP000249493">
    <property type="component" value="Unassembled WGS sequence"/>
</dbReference>